<keyword evidence="1" id="KW-0472">Membrane</keyword>
<keyword evidence="3" id="KW-1185">Reference proteome</keyword>
<feature type="transmembrane region" description="Helical" evidence="1">
    <location>
        <begin position="74"/>
        <end position="95"/>
    </location>
</feature>
<organism evidence="2 3">
    <name type="scientific">Parapedobacter koreensis</name>
    <dbReference type="NCBI Taxonomy" id="332977"/>
    <lineage>
        <taxon>Bacteria</taxon>
        <taxon>Pseudomonadati</taxon>
        <taxon>Bacteroidota</taxon>
        <taxon>Sphingobacteriia</taxon>
        <taxon>Sphingobacteriales</taxon>
        <taxon>Sphingobacteriaceae</taxon>
        <taxon>Parapedobacter</taxon>
    </lineage>
</organism>
<gene>
    <name evidence="2" type="ORF">SAMN05421740_10913</name>
</gene>
<dbReference type="RefSeq" id="WP_090607779.1">
    <property type="nucleotide sequence ID" value="NZ_FNZR01000009.1"/>
</dbReference>
<keyword evidence="1" id="KW-1133">Transmembrane helix</keyword>
<dbReference type="Proteomes" id="UP000198916">
    <property type="component" value="Unassembled WGS sequence"/>
</dbReference>
<evidence type="ECO:0000256" key="1">
    <source>
        <dbReference type="SAM" id="Phobius"/>
    </source>
</evidence>
<evidence type="ECO:0000313" key="2">
    <source>
        <dbReference type="EMBL" id="SEL72598.1"/>
    </source>
</evidence>
<feature type="transmembrane region" description="Helical" evidence="1">
    <location>
        <begin position="107"/>
        <end position="127"/>
    </location>
</feature>
<dbReference type="STRING" id="332977.SAMN05421740_10913"/>
<protein>
    <submittedName>
        <fullName evidence="2">Uncharacterized protein</fullName>
    </submittedName>
</protein>
<accession>A0A1H7SJG1</accession>
<name>A0A1H7SJG1_9SPHI</name>
<reference evidence="3" key="1">
    <citation type="submission" date="2016-10" db="EMBL/GenBank/DDBJ databases">
        <authorList>
            <person name="Varghese N."/>
            <person name="Submissions S."/>
        </authorList>
    </citation>
    <scope>NUCLEOTIDE SEQUENCE [LARGE SCALE GENOMIC DNA]</scope>
    <source>
        <strain evidence="3">Jip14</strain>
    </source>
</reference>
<dbReference type="EMBL" id="FNZR01000009">
    <property type="protein sequence ID" value="SEL72598.1"/>
    <property type="molecule type" value="Genomic_DNA"/>
</dbReference>
<keyword evidence="1" id="KW-0812">Transmembrane</keyword>
<dbReference type="AlphaFoldDB" id="A0A1H7SJG1"/>
<dbReference type="OrthoDB" id="1446065at2"/>
<sequence length="135" mass="15387">MKLTDEQLKKLLQEQAETEQSPLTMADIEAYTLLFESLDKEKATASQEPYLGLADDVMAEIILIQDKKDRRADAIHLALGIFSGLLALTVFYYLVDLPQLKAALLWLKAYLPIIVFVTIAVCAIQFADRKWVWKR</sequence>
<proteinExistence type="predicted"/>
<evidence type="ECO:0000313" key="3">
    <source>
        <dbReference type="Proteomes" id="UP000198916"/>
    </source>
</evidence>